<evidence type="ECO:0000313" key="2">
    <source>
        <dbReference type="Proteomes" id="UP000030649"/>
    </source>
</evidence>
<dbReference type="AlphaFoldDB" id="U1PDR8"/>
<organism evidence="1 2">
    <name type="scientific">Haloquadratum walsbyi J07HQW1</name>
    <dbReference type="NCBI Taxonomy" id="1238424"/>
    <lineage>
        <taxon>Archaea</taxon>
        <taxon>Methanobacteriati</taxon>
        <taxon>Methanobacteriota</taxon>
        <taxon>Stenosarchaea group</taxon>
        <taxon>Halobacteria</taxon>
        <taxon>Halobacteriales</taxon>
        <taxon>Haloferacaceae</taxon>
        <taxon>Haloquadratum</taxon>
    </lineage>
</organism>
<name>U1PDR8_9EURY</name>
<dbReference type="HOGENOM" id="CLU_1881025_0_0_2"/>
<proteinExistence type="predicted"/>
<dbReference type="EMBL" id="KE356560">
    <property type="protein sequence ID" value="ERG90241.1"/>
    <property type="molecule type" value="Genomic_DNA"/>
</dbReference>
<gene>
    <name evidence="1" type="ORF">J07HQW1_00259</name>
</gene>
<reference evidence="1 2" key="1">
    <citation type="journal article" date="2013" name="PLoS ONE">
        <title>Assembly-driven community genomics of a hypersaline microbial ecosystem.</title>
        <authorList>
            <person name="Podell S."/>
            <person name="Ugalde J.A."/>
            <person name="Narasingarao P."/>
            <person name="Banfield J.F."/>
            <person name="Heidelberg K.B."/>
            <person name="Allen E.E."/>
        </authorList>
    </citation>
    <scope>NUCLEOTIDE SEQUENCE [LARGE SCALE GENOMIC DNA]</scope>
    <source>
        <strain evidence="2">J07HQW1</strain>
    </source>
</reference>
<protein>
    <submittedName>
        <fullName evidence="1">Uncharacterized protein</fullName>
    </submittedName>
</protein>
<dbReference type="Proteomes" id="UP000030649">
    <property type="component" value="Unassembled WGS sequence"/>
</dbReference>
<accession>U1PDR8</accession>
<evidence type="ECO:0000313" key="1">
    <source>
        <dbReference type="EMBL" id="ERG90241.1"/>
    </source>
</evidence>
<sequence length="135" mass="14830">MLNLVFRITEWAAPGPALVFAGAQAVLVADRLVDIVVVQVDIHLRTVTARRPTSKLVQLLVTHERRNLRQTGMPQIVGASLVIWNICVLTSLLEAAVETLICHPIPLIRIVLVSCVVVTRDLTTPLACLLLRLQS</sequence>